<name>A0A3D8IAI2_9HELI</name>
<dbReference type="Gene3D" id="1.10.3720.10">
    <property type="entry name" value="MetI-like"/>
    <property type="match status" value="1"/>
</dbReference>
<keyword evidence="3 9" id="KW-0813">Transport</keyword>
<evidence type="ECO:0000256" key="1">
    <source>
        <dbReference type="ARBA" id="ARBA00004651"/>
    </source>
</evidence>
<dbReference type="PANTHER" id="PTHR30425">
    <property type="entry name" value="PHOSPHATE TRANSPORT SYSTEM PERMEASE PROTEIN PST"/>
    <property type="match status" value="1"/>
</dbReference>
<evidence type="ECO:0000256" key="9">
    <source>
        <dbReference type="RuleBase" id="RU363032"/>
    </source>
</evidence>
<keyword evidence="6 9" id="KW-0812">Transmembrane</keyword>
<dbReference type="Proteomes" id="UP000256650">
    <property type="component" value="Unassembled WGS sequence"/>
</dbReference>
<feature type="transmembrane region" description="Helical" evidence="9">
    <location>
        <begin position="250"/>
        <end position="273"/>
    </location>
</feature>
<evidence type="ECO:0000256" key="4">
    <source>
        <dbReference type="ARBA" id="ARBA00022475"/>
    </source>
</evidence>
<evidence type="ECO:0000256" key="8">
    <source>
        <dbReference type="ARBA" id="ARBA00023136"/>
    </source>
</evidence>
<sequence>MKLVAIFATIIALSGICLLFLVIGGFGLQTLASNPSLTLHFSWNPKANEFGVLTMFVNSLILSFSTLLVAFPCSLAIVCVLILPMKSKATKLLQSILNFLVRFMGSIPTVLYAFGALFLLVPLLREAFSGSGRNLLACICVLSLVILPTMVLLLESGLKKPFSNQYLNALSLGLHNFETFYFIVIPKAKGVLIGAFLLGFGRAFGDTMIALMLSSNALNFATSLFDPLRVLSAHIALITANESIGEAYNALFVSGFLLIVSNALLALFARGILHKSNSL</sequence>
<dbReference type="Pfam" id="PF00528">
    <property type="entry name" value="BPD_transp_1"/>
    <property type="match status" value="1"/>
</dbReference>
<dbReference type="AlphaFoldDB" id="A0A3D8IAI2"/>
<evidence type="ECO:0000256" key="5">
    <source>
        <dbReference type="ARBA" id="ARBA00022592"/>
    </source>
</evidence>
<dbReference type="SUPFAM" id="SSF161098">
    <property type="entry name" value="MetI-like"/>
    <property type="match status" value="1"/>
</dbReference>
<feature type="transmembrane region" description="Helical" evidence="9">
    <location>
        <begin position="220"/>
        <end position="238"/>
    </location>
</feature>
<keyword evidence="5" id="KW-0592">Phosphate transport</keyword>
<comment type="similarity">
    <text evidence="2">Belongs to the binding-protein-dependent transport system permease family. CysTW subfamily.</text>
</comment>
<feature type="transmembrane region" description="Helical" evidence="9">
    <location>
        <begin position="56"/>
        <end position="84"/>
    </location>
</feature>
<dbReference type="InterPro" id="IPR000515">
    <property type="entry name" value="MetI-like"/>
</dbReference>
<dbReference type="PANTHER" id="PTHR30425:SF1">
    <property type="entry name" value="PHOSPHATE TRANSPORT SYSTEM PERMEASE PROTEIN PSTC"/>
    <property type="match status" value="1"/>
</dbReference>
<dbReference type="RefSeq" id="WP_115552003.1">
    <property type="nucleotide sequence ID" value="NZ_CAONBV010000054.1"/>
</dbReference>
<dbReference type="OrthoDB" id="9785113at2"/>
<evidence type="ECO:0000313" key="11">
    <source>
        <dbReference type="EMBL" id="RDU62169.1"/>
    </source>
</evidence>
<keyword evidence="4" id="KW-1003">Cell membrane</keyword>
<dbReference type="GO" id="GO:0055085">
    <property type="term" value="P:transmembrane transport"/>
    <property type="evidence" value="ECO:0007669"/>
    <property type="project" value="InterPro"/>
</dbReference>
<accession>A0A3D8IAI2</accession>
<dbReference type="EMBL" id="NXLS01000008">
    <property type="protein sequence ID" value="RDU62169.1"/>
    <property type="molecule type" value="Genomic_DNA"/>
</dbReference>
<evidence type="ECO:0000259" key="10">
    <source>
        <dbReference type="PROSITE" id="PS50928"/>
    </source>
</evidence>
<evidence type="ECO:0000256" key="6">
    <source>
        <dbReference type="ARBA" id="ARBA00022692"/>
    </source>
</evidence>
<keyword evidence="7 9" id="KW-1133">Transmembrane helix</keyword>
<feature type="domain" description="ABC transmembrane type-1" evidence="10">
    <location>
        <begin position="56"/>
        <end position="269"/>
    </location>
</feature>
<proteinExistence type="inferred from homology"/>
<gene>
    <name evidence="11" type="ORF">CQA43_07645</name>
</gene>
<comment type="caution">
    <text evidence="11">The sequence shown here is derived from an EMBL/GenBank/DDBJ whole genome shotgun (WGS) entry which is preliminary data.</text>
</comment>
<feature type="transmembrane region" description="Helical" evidence="9">
    <location>
        <begin position="133"/>
        <end position="154"/>
    </location>
</feature>
<keyword evidence="8 9" id="KW-0472">Membrane</keyword>
<dbReference type="GeneID" id="82536154"/>
<organism evidence="11 12">
    <name type="scientific">Helicobacter ganmani</name>
    <dbReference type="NCBI Taxonomy" id="60246"/>
    <lineage>
        <taxon>Bacteria</taxon>
        <taxon>Pseudomonadati</taxon>
        <taxon>Campylobacterota</taxon>
        <taxon>Epsilonproteobacteria</taxon>
        <taxon>Campylobacterales</taxon>
        <taxon>Helicobacteraceae</taxon>
        <taxon>Helicobacter</taxon>
    </lineage>
</organism>
<dbReference type="PROSITE" id="PS50928">
    <property type="entry name" value="ABC_TM1"/>
    <property type="match status" value="1"/>
</dbReference>
<feature type="transmembrane region" description="Helical" evidence="9">
    <location>
        <begin position="96"/>
        <end position="121"/>
    </location>
</feature>
<dbReference type="GO" id="GO:0005886">
    <property type="term" value="C:plasma membrane"/>
    <property type="evidence" value="ECO:0007669"/>
    <property type="project" value="UniProtKB-SubCell"/>
</dbReference>
<dbReference type="InterPro" id="IPR051124">
    <property type="entry name" value="Phosphate_Transport_Permease"/>
</dbReference>
<dbReference type="GO" id="GO:0006817">
    <property type="term" value="P:phosphate ion transport"/>
    <property type="evidence" value="ECO:0007669"/>
    <property type="project" value="UniProtKB-KW"/>
</dbReference>
<keyword evidence="12" id="KW-1185">Reference proteome</keyword>
<protein>
    <recommendedName>
        <fullName evidence="10">ABC transmembrane type-1 domain-containing protein</fullName>
    </recommendedName>
</protein>
<comment type="subcellular location">
    <subcellularLocation>
        <location evidence="1 9">Cell membrane</location>
        <topology evidence="1 9">Multi-pass membrane protein</topology>
    </subcellularLocation>
</comment>
<dbReference type="CDD" id="cd06261">
    <property type="entry name" value="TM_PBP2"/>
    <property type="match status" value="1"/>
</dbReference>
<evidence type="ECO:0000256" key="2">
    <source>
        <dbReference type="ARBA" id="ARBA00007069"/>
    </source>
</evidence>
<evidence type="ECO:0000313" key="12">
    <source>
        <dbReference type="Proteomes" id="UP000256650"/>
    </source>
</evidence>
<reference evidence="11 12" key="1">
    <citation type="submission" date="2018-04" db="EMBL/GenBank/DDBJ databases">
        <title>Novel Campyloabacter and Helicobacter Species and Strains.</title>
        <authorList>
            <person name="Mannion A.J."/>
            <person name="Shen Z."/>
            <person name="Fox J.G."/>
        </authorList>
    </citation>
    <scope>NUCLEOTIDE SEQUENCE [LARGE SCALE GENOMIC DNA]</scope>
    <source>
        <strain evidence="11 12">MIT 99-5101</strain>
    </source>
</reference>
<evidence type="ECO:0000256" key="7">
    <source>
        <dbReference type="ARBA" id="ARBA00022989"/>
    </source>
</evidence>
<evidence type="ECO:0000256" key="3">
    <source>
        <dbReference type="ARBA" id="ARBA00022448"/>
    </source>
</evidence>
<dbReference type="InterPro" id="IPR035906">
    <property type="entry name" value="MetI-like_sf"/>
</dbReference>